<evidence type="ECO:0000313" key="2">
    <source>
        <dbReference type="Proteomes" id="UP000250123"/>
    </source>
</evidence>
<reference evidence="2" key="1">
    <citation type="submission" date="2018-06" db="EMBL/GenBank/DDBJ databases">
        <authorList>
            <person name="Cea G.-C."/>
            <person name="William W."/>
        </authorList>
    </citation>
    <scope>NUCLEOTIDE SEQUENCE [LARGE SCALE GENOMIC DNA]</scope>
    <source>
        <strain evidence="2">DB21MT-2</strain>
    </source>
</reference>
<accession>A0A330LZK3</accession>
<name>A0A330LZK3_9GAMM</name>
<evidence type="ECO:0000313" key="1">
    <source>
        <dbReference type="EMBL" id="SQH75058.1"/>
    </source>
</evidence>
<dbReference type="KEGG" id="sbk:SHEWBE_1089"/>
<sequence length="42" mass="4838">MSISPILWALALFSFSHAFKKLLRWILFATNHESQSQSQSQS</sequence>
<proteinExistence type="predicted"/>
<gene>
    <name evidence="1" type="ORF">SHEWBE_1089</name>
</gene>
<protein>
    <submittedName>
        <fullName evidence="1">Uncharacterized protein</fullName>
    </submittedName>
</protein>
<dbReference type="EMBL" id="LS483452">
    <property type="protein sequence ID" value="SQH75058.1"/>
    <property type="molecule type" value="Genomic_DNA"/>
</dbReference>
<dbReference type="Proteomes" id="UP000250123">
    <property type="component" value="Chromosome SHEWBE"/>
</dbReference>
<organism evidence="1 2">
    <name type="scientific">Shewanella benthica</name>
    <dbReference type="NCBI Taxonomy" id="43661"/>
    <lineage>
        <taxon>Bacteria</taxon>
        <taxon>Pseudomonadati</taxon>
        <taxon>Pseudomonadota</taxon>
        <taxon>Gammaproteobacteria</taxon>
        <taxon>Alteromonadales</taxon>
        <taxon>Shewanellaceae</taxon>
        <taxon>Shewanella</taxon>
    </lineage>
</organism>
<dbReference type="AlphaFoldDB" id="A0A330LZK3"/>